<dbReference type="InterPro" id="IPR018227">
    <property type="entry name" value="Amino_acid_transport_2"/>
</dbReference>
<keyword evidence="2" id="KW-0813">Transport</keyword>
<evidence type="ECO:0000256" key="4">
    <source>
        <dbReference type="ARBA" id="ARBA00022519"/>
    </source>
</evidence>
<name>A0AAN8UN46_9MAGN</name>
<sequence>MIPARSRMDADFPTVVSSQITNGWETASLFTLVLGGICYTGRTAIVLGMAIPLGLFLVWNAVILGTIPNLEAGLDKISIVEVFSLLATAMSYIGFVLGLSDFLGDLLKLLAGQSMPLPYFLTLIPPLILSLLDPEVFFKALDFAGTYGVSGAVWYSPRCNVLVG</sequence>
<dbReference type="Proteomes" id="UP001370490">
    <property type="component" value="Unassembled WGS sequence"/>
</dbReference>
<accession>A0AAN8UN46</accession>
<dbReference type="PANTHER" id="PTHR32195">
    <property type="entry name" value="OS07G0662800 PROTEIN"/>
    <property type="match status" value="1"/>
</dbReference>
<dbReference type="Pfam" id="PF03222">
    <property type="entry name" value="Trp_Tyr_perm"/>
    <property type="match status" value="1"/>
</dbReference>
<evidence type="ECO:0000256" key="1">
    <source>
        <dbReference type="ARBA" id="ARBA00004429"/>
    </source>
</evidence>
<gene>
    <name evidence="9" type="ORF">RJ641_021612</name>
</gene>
<keyword evidence="5 8" id="KW-0812">Transmembrane</keyword>
<evidence type="ECO:0000256" key="7">
    <source>
        <dbReference type="ARBA" id="ARBA00023136"/>
    </source>
</evidence>
<keyword evidence="7 8" id="KW-0472">Membrane</keyword>
<evidence type="ECO:0000256" key="5">
    <source>
        <dbReference type="ARBA" id="ARBA00022692"/>
    </source>
</evidence>
<feature type="transmembrane region" description="Helical" evidence="8">
    <location>
        <begin position="79"/>
        <end position="99"/>
    </location>
</feature>
<dbReference type="GO" id="GO:0003333">
    <property type="term" value="P:amino acid transmembrane transport"/>
    <property type="evidence" value="ECO:0007669"/>
    <property type="project" value="InterPro"/>
</dbReference>
<dbReference type="EMBL" id="JBAMMX010000026">
    <property type="protein sequence ID" value="KAK6914291.1"/>
    <property type="molecule type" value="Genomic_DNA"/>
</dbReference>
<comment type="subcellular location">
    <subcellularLocation>
        <location evidence="1">Cell inner membrane</location>
        <topology evidence="1">Multi-pass membrane protein</topology>
    </subcellularLocation>
</comment>
<dbReference type="AlphaFoldDB" id="A0AAN8UN46"/>
<dbReference type="GO" id="GO:0005886">
    <property type="term" value="C:plasma membrane"/>
    <property type="evidence" value="ECO:0007669"/>
    <property type="project" value="UniProtKB-SubCell"/>
</dbReference>
<keyword evidence="10" id="KW-1185">Reference proteome</keyword>
<evidence type="ECO:0000313" key="9">
    <source>
        <dbReference type="EMBL" id="KAK6914291.1"/>
    </source>
</evidence>
<evidence type="ECO:0000256" key="6">
    <source>
        <dbReference type="ARBA" id="ARBA00022989"/>
    </source>
</evidence>
<evidence type="ECO:0000313" key="10">
    <source>
        <dbReference type="Proteomes" id="UP001370490"/>
    </source>
</evidence>
<reference evidence="9 10" key="1">
    <citation type="submission" date="2023-12" db="EMBL/GenBank/DDBJ databases">
        <title>A high-quality genome assembly for Dillenia turbinata (Dilleniales).</title>
        <authorList>
            <person name="Chanderbali A."/>
        </authorList>
    </citation>
    <scope>NUCLEOTIDE SEQUENCE [LARGE SCALE GENOMIC DNA]</scope>
    <source>
        <strain evidence="9">LSX21</strain>
        <tissue evidence="9">Leaf</tissue>
    </source>
</reference>
<comment type="caution">
    <text evidence="9">The sequence shown here is derived from an EMBL/GenBank/DDBJ whole genome shotgun (WGS) entry which is preliminary data.</text>
</comment>
<evidence type="ECO:0000256" key="2">
    <source>
        <dbReference type="ARBA" id="ARBA00022448"/>
    </source>
</evidence>
<protein>
    <submittedName>
        <fullName evidence="9">Amino acid/polyamine transporter 2</fullName>
    </submittedName>
</protein>
<organism evidence="9 10">
    <name type="scientific">Dillenia turbinata</name>
    <dbReference type="NCBI Taxonomy" id="194707"/>
    <lineage>
        <taxon>Eukaryota</taxon>
        <taxon>Viridiplantae</taxon>
        <taxon>Streptophyta</taxon>
        <taxon>Embryophyta</taxon>
        <taxon>Tracheophyta</taxon>
        <taxon>Spermatophyta</taxon>
        <taxon>Magnoliopsida</taxon>
        <taxon>eudicotyledons</taxon>
        <taxon>Gunneridae</taxon>
        <taxon>Pentapetalae</taxon>
        <taxon>Dilleniales</taxon>
        <taxon>Dilleniaceae</taxon>
        <taxon>Dillenia</taxon>
    </lineage>
</organism>
<dbReference type="PANTHER" id="PTHR32195:SF26">
    <property type="entry name" value="TRYPTOPHAN OR TYROSINE TRANSPORTER PROTEIN"/>
    <property type="match status" value="1"/>
</dbReference>
<evidence type="ECO:0000256" key="3">
    <source>
        <dbReference type="ARBA" id="ARBA00022475"/>
    </source>
</evidence>
<feature type="transmembrane region" description="Helical" evidence="8">
    <location>
        <begin position="44"/>
        <end position="67"/>
    </location>
</feature>
<keyword evidence="3" id="KW-1003">Cell membrane</keyword>
<evidence type="ECO:0000256" key="8">
    <source>
        <dbReference type="SAM" id="Phobius"/>
    </source>
</evidence>
<keyword evidence="4" id="KW-0997">Cell inner membrane</keyword>
<proteinExistence type="predicted"/>
<keyword evidence="6 8" id="KW-1133">Transmembrane helix</keyword>